<dbReference type="Pfam" id="PF07763">
    <property type="entry name" value="FEZ"/>
    <property type="match status" value="1"/>
</dbReference>
<name>G7YL93_CLOSI</name>
<evidence type="ECO:0000256" key="2">
    <source>
        <dbReference type="ARBA" id="ARBA00022553"/>
    </source>
</evidence>
<dbReference type="AlphaFoldDB" id="G7YL93"/>
<dbReference type="PANTHER" id="PTHR12394:SF12">
    <property type="entry name" value="LD08195P"/>
    <property type="match status" value="1"/>
</dbReference>
<feature type="compositionally biased region" description="Polar residues" evidence="4">
    <location>
        <begin position="109"/>
        <end position="127"/>
    </location>
</feature>
<proteinExistence type="inferred from homology"/>
<organism evidence="5 6">
    <name type="scientific">Clonorchis sinensis</name>
    <name type="common">Chinese liver fluke</name>
    <dbReference type="NCBI Taxonomy" id="79923"/>
    <lineage>
        <taxon>Eukaryota</taxon>
        <taxon>Metazoa</taxon>
        <taxon>Spiralia</taxon>
        <taxon>Lophotrochozoa</taxon>
        <taxon>Platyhelminthes</taxon>
        <taxon>Trematoda</taxon>
        <taxon>Digenea</taxon>
        <taxon>Opisthorchiida</taxon>
        <taxon>Opisthorchiata</taxon>
        <taxon>Opisthorchiidae</taxon>
        <taxon>Clonorchis</taxon>
    </lineage>
</organism>
<dbReference type="GO" id="GO:0005737">
    <property type="term" value="C:cytoplasm"/>
    <property type="evidence" value="ECO:0007669"/>
    <property type="project" value="TreeGrafter"/>
</dbReference>
<accession>G7YL93</accession>
<dbReference type="PANTHER" id="PTHR12394">
    <property type="entry name" value="ZYGIN"/>
    <property type="match status" value="1"/>
</dbReference>
<keyword evidence="3" id="KW-0175">Coiled coil</keyword>
<evidence type="ECO:0000256" key="4">
    <source>
        <dbReference type="SAM" id="MobiDB-lite"/>
    </source>
</evidence>
<dbReference type="InterPro" id="IPR011680">
    <property type="entry name" value="FEZ"/>
</dbReference>
<evidence type="ECO:0000256" key="3">
    <source>
        <dbReference type="ARBA" id="ARBA00023054"/>
    </source>
</evidence>
<feature type="region of interest" description="Disordered" evidence="4">
    <location>
        <begin position="104"/>
        <end position="127"/>
    </location>
</feature>
<feature type="compositionally biased region" description="Low complexity" evidence="4">
    <location>
        <begin position="786"/>
        <end position="799"/>
    </location>
</feature>
<evidence type="ECO:0000313" key="6">
    <source>
        <dbReference type="Proteomes" id="UP000008909"/>
    </source>
</evidence>
<gene>
    <name evidence="5" type="ORF">CLF_110901</name>
</gene>
<reference key="2">
    <citation type="submission" date="2011-10" db="EMBL/GenBank/DDBJ databases">
        <title>The genome and transcriptome sequence of Clonorchis sinensis provide insights into the carcinogenic liver fluke.</title>
        <authorList>
            <person name="Wang X."/>
            <person name="Huang Y."/>
            <person name="Chen W."/>
            <person name="Liu H."/>
            <person name="Guo L."/>
            <person name="Chen Y."/>
            <person name="Luo F."/>
            <person name="Zhou W."/>
            <person name="Sun J."/>
            <person name="Mao Q."/>
            <person name="Liang P."/>
            <person name="Zhou C."/>
            <person name="Tian Y."/>
            <person name="Men J."/>
            <person name="Lv X."/>
            <person name="Huang L."/>
            <person name="Zhou J."/>
            <person name="Hu Y."/>
            <person name="Li R."/>
            <person name="Zhang F."/>
            <person name="Lei H."/>
            <person name="Li X."/>
            <person name="Hu X."/>
            <person name="Liang C."/>
            <person name="Xu J."/>
            <person name="Wu Z."/>
            <person name="Yu X."/>
        </authorList>
    </citation>
    <scope>NUCLEOTIDE SEQUENCE</scope>
    <source>
        <strain>Henan</strain>
    </source>
</reference>
<comment type="similarity">
    <text evidence="1">Belongs to the zygin family.</text>
</comment>
<dbReference type="Proteomes" id="UP000008909">
    <property type="component" value="Unassembled WGS sequence"/>
</dbReference>
<dbReference type="EMBL" id="DF143572">
    <property type="protein sequence ID" value="GAA53724.1"/>
    <property type="molecule type" value="Genomic_DNA"/>
</dbReference>
<evidence type="ECO:0000313" key="5">
    <source>
        <dbReference type="EMBL" id="GAA53724.1"/>
    </source>
</evidence>
<protein>
    <submittedName>
        <fullName evidence="5">Zygin</fullName>
    </submittedName>
</protein>
<evidence type="ECO:0000256" key="1">
    <source>
        <dbReference type="ARBA" id="ARBA00006788"/>
    </source>
</evidence>
<feature type="region of interest" description="Disordered" evidence="4">
    <location>
        <begin position="785"/>
        <end position="805"/>
    </location>
</feature>
<keyword evidence="2" id="KW-0597">Phosphoprotein</keyword>
<sequence>MRRTLEGLQNPGVQIACDEILVDLECAYDIILVFEEEEEDSLLPDFRFTAVCAEQHSDEALRDAFISELYSNTIRQRLPEHKSLDFKLPRTSAKQSLSFLPRNQLPCATASNDPPKSSRSQASSHEQTTAASMGSPCFFCGYARHPRYKCLAKDATCKDCGKKGHFQKVLDVLQHPNSSNRSPILIHPLIRNYLTLLRKLKCRILLNTRWLYNSGHDFRMETDNEIAVDVYYRPYYGVYNHAQGDHDTTQTFRNSFHTNNLSDCATVHWKRKRFPCPPGLMLGADARFPVKSGYLPDSFMFRTGETFSGNSSYATFLPDIQYLNEADSAVQQTKIPALCKDVAMSLQCESTFNDESVETKLITLMTPRGDGCDWLRRGMIGVNGVRALCQVPRCLADVPAAHVTCPIGMLNGETNSHGHDEADTVLSSLHGLNLGNAFECELEKCFKLHPDLDFDEIVNSHNTVHQTQHAPGCLRLMLDFLPAIDPFDWRTSTLFREFINSLSLDSEQKPNGLNFDLPEDEELAFAFDHHSLITSQLPDTYDDENEPIKTAEEVIREIDLIMGHDEDILLPSFGEPCPNGDLSLSGVAIDASPISESDLENLSLNQLNALLEELEACVREYSAVLVQELAYREELDFEQEQKDIFIARLDEMLRRLERRRRRCSMPPISSSLNPTVVDTVKPFDYEHGNDEFEVNDFSSQAVVGHTDEPVGGQKCPAPVLSRAQSAAHAAVAAATSATALLKRQWHRLSRGPDELNSVEQNSLSDQCPVNSVRICSPYERMGLHNSHVSRSSNSSSGKSAPHPIVNSSRAATIVRLRKWASRKASEALNSGTSGSFRALLRRTAKRDASSGMVPMCIREARSAVTTPTSSQIELPTIPPTLTHSASGHLVGNQEISADILEYKNLTTTIPYHRSPYEEGPSVEQLQVFNELLLAILTNNPNLTPMLTDYILNAIRLVYESPESPRWTRIAFTLSSINVIFTLNATSYHAKVFLVPEEGQCYPPVLSEQIYVSGGPQENSENNYNCRCPKRAPVDIFQEILNSWSKAPNSSNLQDGHTLSRNISVQLDHLVIPVIVPQMDVIGECMCTTLIAPSNFPQCGDFLEAIFDFWVDILETAYSKSLRKLFTPESAFVHWSGKTQMLIDPSVPRIQAIGQTFIQSAYLMNSKQGENGSGLSRSPEQSYK</sequence>
<dbReference type="GO" id="GO:0030424">
    <property type="term" value="C:axon"/>
    <property type="evidence" value="ECO:0007669"/>
    <property type="project" value="TreeGrafter"/>
</dbReference>
<reference evidence="5" key="1">
    <citation type="journal article" date="2011" name="Genome Biol.">
        <title>The draft genome of the carcinogenic human liver fluke Clonorchis sinensis.</title>
        <authorList>
            <person name="Wang X."/>
            <person name="Chen W."/>
            <person name="Huang Y."/>
            <person name="Sun J."/>
            <person name="Men J."/>
            <person name="Liu H."/>
            <person name="Luo F."/>
            <person name="Guo L."/>
            <person name="Lv X."/>
            <person name="Deng C."/>
            <person name="Zhou C."/>
            <person name="Fan Y."/>
            <person name="Li X."/>
            <person name="Huang L."/>
            <person name="Hu Y."/>
            <person name="Liang C."/>
            <person name="Hu X."/>
            <person name="Xu J."/>
            <person name="Yu X."/>
        </authorList>
    </citation>
    <scope>NUCLEOTIDE SEQUENCE [LARGE SCALE GENOMIC DNA]</scope>
    <source>
        <strain evidence="5">Henan</strain>
    </source>
</reference>
<keyword evidence="6" id="KW-1185">Reference proteome</keyword>